<feature type="compositionally biased region" description="Low complexity" evidence="1">
    <location>
        <begin position="43"/>
        <end position="87"/>
    </location>
</feature>
<evidence type="ECO:0000256" key="1">
    <source>
        <dbReference type="SAM" id="MobiDB-lite"/>
    </source>
</evidence>
<reference evidence="2 3" key="1">
    <citation type="journal article" date="2018" name="Nat. Ecol. Evol.">
        <title>Pezizomycetes genomes reveal the molecular basis of ectomycorrhizal truffle lifestyle.</title>
        <authorList>
            <person name="Murat C."/>
            <person name="Payen T."/>
            <person name="Noel B."/>
            <person name="Kuo A."/>
            <person name="Morin E."/>
            <person name="Chen J."/>
            <person name="Kohler A."/>
            <person name="Krizsan K."/>
            <person name="Balestrini R."/>
            <person name="Da Silva C."/>
            <person name="Montanini B."/>
            <person name="Hainaut M."/>
            <person name="Levati E."/>
            <person name="Barry K.W."/>
            <person name="Belfiori B."/>
            <person name="Cichocki N."/>
            <person name="Clum A."/>
            <person name="Dockter R.B."/>
            <person name="Fauchery L."/>
            <person name="Guy J."/>
            <person name="Iotti M."/>
            <person name="Le Tacon F."/>
            <person name="Lindquist E.A."/>
            <person name="Lipzen A."/>
            <person name="Malagnac F."/>
            <person name="Mello A."/>
            <person name="Molinier V."/>
            <person name="Miyauchi S."/>
            <person name="Poulain J."/>
            <person name="Riccioni C."/>
            <person name="Rubini A."/>
            <person name="Sitrit Y."/>
            <person name="Splivallo R."/>
            <person name="Traeger S."/>
            <person name="Wang M."/>
            <person name="Zifcakova L."/>
            <person name="Wipf D."/>
            <person name="Zambonelli A."/>
            <person name="Paolocci F."/>
            <person name="Nowrousian M."/>
            <person name="Ottonello S."/>
            <person name="Baldrian P."/>
            <person name="Spatafora J.W."/>
            <person name="Henrissat B."/>
            <person name="Nagy L.G."/>
            <person name="Aury J.M."/>
            <person name="Wincker P."/>
            <person name="Grigoriev I.V."/>
            <person name="Bonfante P."/>
            <person name="Martin F.M."/>
        </authorList>
    </citation>
    <scope>NUCLEOTIDE SEQUENCE [LARGE SCALE GENOMIC DNA]</scope>
    <source>
        <strain evidence="2 3">RN42</strain>
    </source>
</reference>
<protein>
    <recommendedName>
        <fullName evidence="4">F-box domain-containing protein</fullName>
    </recommendedName>
</protein>
<evidence type="ECO:0008006" key="4">
    <source>
        <dbReference type="Google" id="ProtNLM"/>
    </source>
</evidence>
<keyword evidence="3" id="KW-1185">Reference proteome</keyword>
<evidence type="ECO:0000313" key="3">
    <source>
        <dbReference type="Proteomes" id="UP000275078"/>
    </source>
</evidence>
<proteinExistence type="predicted"/>
<gene>
    <name evidence="2" type="ORF">BJ508DRAFT_329311</name>
</gene>
<dbReference type="Proteomes" id="UP000275078">
    <property type="component" value="Unassembled WGS sequence"/>
</dbReference>
<dbReference type="EMBL" id="ML119712">
    <property type="protein sequence ID" value="RPA78369.1"/>
    <property type="molecule type" value="Genomic_DNA"/>
</dbReference>
<sequence length="309" mass="34757">MSNTNSDPPLERSTETITTNTGMSTADHISTTEMPNTDPVLPIDTPTETPNTTTTEIANTDSATQQDSPTETSTTPTEAPTAPTETPNITNPLQLDTPPESSLSKLLKDFSISLKPPRMYPLKVHFLTNPSRFPEREPKHIFPFLLLPAELRTAIYRHCPTFTLLQLTHTHPQLRSEINAHPDLIAASFGYFHVVPTSHPHCRRTALILARRSRWAEEGREDTNLNIMHITALSDRYERIAFLKVYRFWRPGVQMCFGCSRVVPVERKTGSVYKGPAFEDGKCTGSGYVGETGAKRHCWFGGPDDYRYW</sequence>
<dbReference type="AlphaFoldDB" id="A0A3N4HXF4"/>
<evidence type="ECO:0000313" key="2">
    <source>
        <dbReference type="EMBL" id="RPA78369.1"/>
    </source>
</evidence>
<organism evidence="2 3">
    <name type="scientific">Ascobolus immersus RN42</name>
    <dbReference type="NCBI Taxonomy" id="1160509"/>
    <lineage>
        <taxon>Eukaryota</taxon>
        <taxon>Fungi</taxon>
        <taxon>Dikarya</taxon>
        <taxon>Ascomycota</taxon>
        <taxon>Pezizomycotina</taxon>
        <taxon>Pezizomycetes</taxon>
        <taxon>Pezizales</taxon>
        <taxon>Ascobolaceae</taxon>
        <taxon>Ascobolus</taxon>
    </lineage>
</organism>
<feature type="compositionally biased region" description="Polar residues" evidence="1">
    <location>
        <begin position="15"/>
        <end position="35"/>
    </location>
</feature>
<feature type="region of interest" description="Disordered" evidence="1">
    <location>
        <begin position="1"/>
        <end position="101"/>
    </location>
</feature>
<name>A0A3N4HXF4_ASCIM</name>
<feature type="compositionally biased region" description="Polar residues" evidence="1">
    <location>
        <begin position="88"/>
        <end position="101"/>
    </location>
</feature>
<accession>A0A3N4HXF4</accession>